<dbReference type="AlphaFoldDB" id="A0A081CZQ0"/>
<feature type="domain" description="RES" evidence="1">
    <location>
        <begin position="31"/>
        <end position="168"/>
    </location>
</feature>
<proteinExistence type="predicted"/>
<comment type="caution">
    <text evidence="2">The sequence shown here is derived from an EMBL/GenBank/DDBJ whole genome shotgun (WGS) entry which is preliminary data.</text>
</comment>
<reference evidence="2 3" key="1">
    <citation type="submission" date="2014-08" db="EMBL/GenBank/DDBJ databases">
        <title>Whole genome shotgun sequence of Rhizobium rubi NBRC 13261.</title>
        <authorList>
            <person name="Katano-Makiyama Y."/>
            <person name="Hosoyama A."/>
            <person name="Hashimoto M."/>
            <person name="Hosoyama Y."/>
            <person name="Noguchi M."/>
            <person name="Tsuchikane K."/>
            <person name="Uohara A."/>
            <person name="Ohji S."/>
            <person name="Ichikawa N."/>
            <person name="Kimura A."/>
            <person name="Yamazoe A."/>
            <person name="Fujita N."/>
        </authorList>
    </citation>
    <scope>NUCLEOTIDE SEQUENCE [LARGE SCALE GENOMIC DNA]</scope>
    <source>
        <strain evidence="2 3">NBRC 13261</strain>
    </source>
</reference>
<dbReference type="EMBL" id="BBJU01000024">
    <property type="protein sequence ID" value="GAK72146.1"/>
    <property type="molecule type" value="Genomic_DNA"/>
</dbReference>
<dbReference type="SMART" id="SM00953">
    <property type="entry name" value="RES"/>
    <property type="match status" value="1"/>
</dbReference>
<gene>
    <name evidence="2" type="ORF">RRU01S_24_00230</name>
</gene>
<sequence length="194" mass="21331">MKLDPQTVRELALAFLPQSYVRIIPVAHMSTPLGMGFGQSRFSSPNQMFRLLYAAYDLATAIAETIVRDRFEGTQERVLDESEIEDWSVTEVTATDALILLDLRTTGLLRLGVSTDAARGKEHQEGQRLSESIFRSYAVDGLLYSSRLTAADCVAVYDRAVGEKLVASPAVELVRQADLIPALRSIGVSIRAGR</sequence>
<evidence type="ECO:0000313" key="3">
    <source>
        <dbReference type="Proteomes" id="UP000028701"/>
    </source>
</evidence>
<dbReference type="OrthoDB" id="425502at2"/>
<dbReference type="Pfam" id="PF08808">
    <property type="entry name" value="RES"/>
    <property type="match status" value="1"/>
</dbReference>
<name>A0A081CZQ0_9HYPH</name>
<evidence type="ECO:0000313" key="2">
    <source>
        <dbReference type="EMBL" id="GAK72146.1"/>
    </source>
</evidence>
<evidence type="ECO:0000259" key="1">
    <source>
        <dbReference type="SMART" id="SM00953"/>
    </source>
</evidence>
<dbReference type="eggNOG" id="ENOG5033CXR">
    <property type="taxonomic scope" value="Bacteria"/>
</dbReference>
<organism evidence="2 3">
    <name type="scientific">Agrobacterium rubi TR3 = NBRC 13261</name>
    <dbReference type="NCBI Taxonomy" id="1368415"/>
    <lineage>
        <taxon>Bacteria</taxon>
        <taxon>Pseudomonadati</taxon>
        <taxon>Pseudomonadota</taxon>
        <taxon>Alphaproteobacteria</taxon>
        <taxon>Hyphomicrobiales</taxon>
        <taxon>Rhizobiaceae</taxon>
        <taxon>Rhizobium/Agrobacterium group</taxon>
        <taxon>Agrobacterium</taxon>
    </lineage>
</organism>
<dbReference type="InterPro" id="IPR014914">
    <property type="entry name" value="RES_dom"/>
</dbReference>
<dbReference type="Proteomes" id="UP000028701">
    <property type="component" value="Unassembled WGS sequence"/>
</dbReference>
<accession>A0A081CZQ0</accession>
<protein>
    <recommendedName>
        <fullName evidence="1">RES domain-containing protein</fullName>
    </recommendedName>
</protein>